<dbReference type="InterPro" id="IPR042201">
    <property type="entry name" value="FH2_Formin_sf"/>
</dbReference>
<evidence type="ECO:0000313" key="3">
    <source>
        <dbReference type="Proteomes" id="UP000023152"/>
    </source>
</evidence>
<comment type="caution">
    <text evidence="2">The sequence shown here is derived from an EMBL/GenBank/DDBJ whole genome shotgun (WGS) entry which is preliminary data.</text>
</comment>
<dbReference type="SUPFAM" id="SSF101447">
    <property type="entry name" value="Formin homology 2 domain (FH2 domain)"/>
    <property type="match status" value="1"/>
</dbReference>
<keyword evidence="3" id="KW-1185">Reference proteome</keyword>
<dbReference type="AlphaFoldDB" id="X6N6W9"/>
<feature type="compositionally biased region" description="Basic and acidic residues" evidence="1">
    <location>
        <begin position="213"/>
        <end position="240"/>
    </location>
</feature>
<dbReference type="OrthoDB" id="1104827at2759"/>
<dbReference type="EMBL" id="ASPP01011113">
    <property type="protein sequence ID" value="ETO22015.1"/>
    <property type="molecule type" value="Genomic_DNA"/>
</dbReference>
<feature type="compositionally biased region" description="Polar residues" evidence="1">
    <location>
        <begin position="329"/>
        <end position="350"/>
    </location>
</feature>
<protein>
    <submittedName>
        <fullName evidence="2">Kelch motif family protein</fullName>
    </submittedName>
</protein>
<feature type="compositionally biased region" description="Polar residues" evidence="1">
    <location>
        <begin position="193"/>
        <end position="204"/>
    </location>
</feature>
<dbReference type="Gene3D" id="1.20.58.2220">
    <property type="entry name" value="Formin, FH2 domain"/>
    <property type="match status" value="1"/>
</dbReference>
<feature type="region of interest" description="Disordered" evidence="1">
    <location>
        <begin position="288"/>
        <end position="355"/>
    </location>
</feature>
<evidence type="ECO:0000256" key="1">
    <source>
        <dbReference type="SAM" id="MobiDB-lite"/>
    </source>
</evidence>
<reference evidence="2 3" key="1">
    <citation type="journal article" date="2013" name="Curr. Biol.">
        <title>The Genome of the Foraminiferan Reticulomyxa filosa.</title>
        <authorList>
            <person name="Glockner G."/>
            <person name="Hulsmann N."/>
            <person name="Schleicher M."/>
            <person name="Noegel A.A."/>
            <person name="Eichinger L."/>
            <person name="Gallinger C."/>
            <person name="Pawlowski J."/>
            <person name="Sierra R."/>
            <person name="Euteneuer U."/>
            <person name="Pillet L."/>
            <person name="Moustafa A."/>
            <person name="Platzer M."/>
            <person name="Groth M."/>
            <person name="Szafranski K."/>
            <person name="Schliwa M."/>
        </authorList>
    </citation>
    <scope>NUCLEOTIDE SEQUENCE [LARGE SCALE GENOMIC DNA]</scope>
</reference>
<dbReference type="Proteomes" id="UP000023152">
    <property type="component" value="Unassembled WGS sequence"/>
</dbReference>
<name>X6N6W9_RETFI</name>
<sequence length="375" mass="42936">MYDCCFVVDTNQLESDIKDLGKRLDDVNKRLKSDGTKEKDEEDKEDSSQDLFTNIMGDFYKNAYPKYTSLEKAFKKAMEIFFLCMICLDSFVWRGRNKKRNIWGWCCERKYLGEKDADNKDYLNQLNAFSTSVKQTTEALEWKEEQERKQREKIEKEQNKKKADAVSPLEKKKAQQEREKAIANRGKGEAPNASKNAKENTAINTVKIATETQPKEETKEERKARRKEEKKEQKKSALEKYKVLEKKPEIKNLPAATQQAIETRLTTRGKSYTKQLDQLVSMSSIHNRRATRVSGAMDADPSNQKKGQPGTLKRDASNLNVAGPRGLESQKSISFLTSPTTRVRGGSTSQDETKFTKMVLDAIDEVEIDPDDDAE</sequence>
<gene>
    <name evidence="2" type="ORF">RFI_15191</name>
</gene>
<feature type="region of interest" description="Disordered" evidence="1">
    <location>
        <begin position="140"/>
        <end position="240"/>
    </location>
</feature>
<feature type="compositionally biased region" description="Basic and acidic residues" evidence="1">
    <location>
        <begin position="140"/>
        <end position="188"/>
    </location>
</feature>
<organism evidence="2 3">
    <name type="scientific">Reticulomyxa filosa</name>
    <dbReference type="NCBI Taxonomy" id="46433"/>
    <lineage>
        <taxon>Eukaryota</taxon>
        <taxon>Sar</taxon>
        <taxon>Rhizaria</taxon>
        <taxon>Retaria</taxon>
        <taxon>Foraminifera</taxon>
        <taxon>Monothalamids</taxon>
        <taxon>Reticulomyxidae</taxon>
        <taxon>Reticulomyxa</taxon>
    </lineage>
</organism>
<accession>X6N6W9</accession>
<evidence type="ECO:0000313" key="2">
    <source>
        <dbReference type="EMBL" id="ETO22015.1"/>
    </source>
</evidence>
<proteinExistence type="predicted"/>